<evidence type="ECO:0000313" key="3">
    <source>
        <dbReference type="EMBL" id="SVE64275.1"/>
    </source>
</evidence>
<dbReference type="InterPro" id="IPR029068">
    <property type="entry name" value="Glyas_Bleomycin-R_OHBP_Dase"/>
</dbReference>
<organism evidence="3">
    <name type="scientific">marine metagenome</name>
    <dbReference type="NCBI Taxonomy" id="408172"/>
    <lineage>
        <taxon>unclassified sequences</taxon>
        <taxon>metagenomes</taxon>
        <taxon>ecological metagenomes</taxon>
    </lineage>
</organism>
<dbReference type="PANTHER" id="PTHR43048:SF3">
    <property type="entry name" value="METHYLMALONYL-COA EPIMERASE, MITOCHONDRIAL"/>
    <property type="match status" value="1"/>
</dbReference>
<dbReference type="GO" id="GO:0004493">
    <property type="term" value="F:methylmalonyl-CoA epimerase activity"/>
    <property type="evidence" value="ECO:0007669"/>
    <property type="project" value="TreeGrafter"/>
</dbReference>
<evidence type="ECO:0000256" key="1">
    <source>
        <dbReference type="ARBA" id="ARBA00022723"/>
    </source>
</evidence>
<evidence type="ECO:0000259" key="2">
    <source>
        <dbReference type="PROSITE" id="PS51819"/>
    </source>
</evidence>
<dbReference type="PROSITE" id="PS51819">
    <property type="entry name" value="VOC"/>
    <property type="match status" value="1"/>
</dbReference>
<gene>
    <name evidence="3" type="ORF">METZ01_LOCUS517129</name>
</gene>
<dbReference type="AlphaFoldDB" id="A0A383F7C8"/>
<dbReference type="GO" id="GO:0046872">
    <property type="term" value="F:metal ion binding"/>
    <property type="evidence" value="ECO:0007669"/>
    <property type="project" value="UniProtKB-KW"/>
</dbReference>
<reference evidence="3" key="1">
    <citation type="submission" date="2018-05" db="EMBL/GenBank/DDBJ databases">
        <authorList>
            <person name="Lanie J.A."/>
            <person name="Ng W.-L."/>
            <person name="Kazmierczak K.M."/>
            <person name="Andrzejewski T.M."/>
            <person name="Davidsen T.M."/>
            <person name="Wayne K.J."/>
            <person name="Tettelin H."/>
            <person name="Glass J.I."/>
            <person name="Rusch D."/>
            <person name="Podicherti R."/>
            <person name="Tsui H.-C.T."/>
            <person name="Winkler M.E."/>
        </authorList>
    </citation>
    <scope>NUCLEOTIDE SEQUENCE</scope>
</reference>
<dbReference type="InterPro" id="IPR037523">
    <property type="entry name" value="VOC_core"/>
</dbReference>
<proteinExistence type="predicted"/>
<feature type="domain" description="VOC" evidence="2">
    <location>
        <begin position="5"/>
        <end position="139"/>
    </location>
</feature>
<protein>
    <recommendedName>
        <fullName evidence="2">VOC domain-containing protein</fullName>
    </recommendedName>
</protein>
<dbReference type="GO" id="GO:0046491">
    <property type="term" value="P:L-methylmalonyl-CoA metabolic process"/>
    <property type="evidence" value="ECO:0007669"/>
    <property type="project" value="TreeGrafter"/>
</dbReference>
<dbReference type="EMBL" id="UINC01231652">
    <property type="protein sequence ID" value="SVE64275.1"/>
    <property type="molecule type" value="Genomic_DNA"/>
</dbReference>
<dbReference type="PANTHER" id="PTHR43048">
    <property type="entry name" value="METHYLMALONYL-COA EPIMERASE"/>
    <property type="match status" value="1"/>
</dbReference>
<sequence>MITKKISHFGVLVHDAEAATKLWTESFGLQEFDDRRIDVEGIRSIFVSVGGTWDEMVIEIMEPLDKSNMDNALSKRLALVGEGFYHVCLEVDDVEGSGKELEARCMTVLMREPTEPGASARWLVHPKDANGIMVEAVKRL</sequence>
<name>A0A383F7C8_9ZZZZ</name>
<dbReference type="InterPro" id="IPR051785">
    <property type="entry name" value="MMCE/EMCE_epimerase"/>
</dbReference>
<dbReference type="Pfam" id="PF13669">
    <property type="entry name" value="Glyoxalase_4"/>
    <property type="match status" value="1"/>
</dbReference>
<accession>A0A383F7C8</accession>
<dbReference type="Gene3D" id="3.10.180.10">
    <property type="entry name" value="2,3-Dihydroxybiphenyl 1,2-Dioxygenase, domain 1"/>
    <property type="match status" value="1"/>
</dbReference>
<dbReference type="SUPFAM" id="SSF54593">
    <property type="entry name" value="Glyoxalase/Bleomycin resistance protein/Dihydroxybiphenyl dioxygenase"/>
    <property type="match status" value="1"/>
</dbReference>
<keyword evidence="1" id="KW-0479">Metal-binding</keyword>